<dbReference type="AlphaFoldDB" id="A0AA41G111"/>
<organism evidence="1 2">
    <name type="scientific">Haloarcula salina</name>
    <dbReference type="NCBI Taxonomy" id="1429914"/>
    <lineage>
        <taxon>Archaea</taxon>
        <taxon>Methanobacteriati</taxon>
        <taxon>Methanobacteriota</taxon>
        <taxon>Stenosarchaea group</taxon>
        <taxon>Halobacteria</taxon>
        <taxon>Halobacteriales</taxon>
        <taxon>Haloarculaceae</taxon>
        <taxon>Haloarcula</taxon>
    </lineage>
</organism>
<evidence type="ECO:0000313" key="1">
    <source>
        <dbReference type="EMBL" id="MBV0902271.1"/>
    </source>
</evidence>
<name>A0AA41G111_9EURY</name>
<sequence length="149" mass="15677">MSGGTYTLVLERRGDDAIEVGALGERPFPAGWYAYTGSALGSGGFGRVDRHRAIAAGENDTRHWHVDYLLGDPATAIDRVVTTAADAECAVASAVDGPAAEGFGRVDGFGCSDCDCRSHLAYHERRDRLLHAVSAAHDAVRDDASAASE</sequence>
<dbReference type="CDD" id="cd10441">
    <property type="entry name" value="GIY-YIG_COG1833"/>
    <property type="match status" value="1"/>
</dbReference>
<evidence type="ECO:0000313" key="2">
    <source>
        <dbReference type="Proteomes" id="UP001166304"/>
    </source>
</evidence>
<gene>
    <name evidence="1" type="ORF">KTS37_10770</name>
</gene>
<dbReference type="Proteomes" id="UP001166304">
    <property type="component" value="Unassembled WGS sequence"/>
</dbReference>
<dbReference type="Pfam" id="PF01986">
    <property type="entry name" value="DUF123"/>
    <property type="match status" value="1"/>
</dbReference>
<dbReference type="InterPro" id="IPR002837">
    <property type="entry name" value="DUF123"/>
</dbReference>
<dbReference type="PANTHER" id="PTHR37460:SF1">
    <property type="entry name" value="ENDONUCLEASE III"/>
    <property type="match status" value="1"/>
</dbReference>
<reference evidence="1" key="1">
    <citation type="submission" date="2021-06" db="EMBL/GenBank/DDBJ databases">
        <title>New haloarchaea isolates fom saline soil.</title>
        <authorList>
            <person name="Duran-Viseras A."/>
            <person name="Sanchez-Porro C.S."/>
            <person name="Ventosa A."/>
        </authorList>
    </citation>
    <scope>NUCLEOTIDE SEQUENCE</scope>
    <source>
        <strain evidence="1">JCM 18369</strain>
    </source>
</reference>
<dbReference type="PANTHER" id="PTHR37460">
    <property type="entry name" value="ENDONUCLEASE III"/>
    <property type="match status" value="1"/>
</dbReference>
<proteinExistence type="predicted"/>
<dbReference type="EMBL" id="JAHQXE010000003">
    <property type="protein sequence ID" value="MBV0902271.1"/>
    <property type="molecule type" value="Genomic_DNA"/>
</dbReference>
<protein>
    <submittedName>
        <fullName evidence="1">GIY-YIG nuclease family protein</fullName>
    </submittedName>
</protein>
<dbReference type="RefSeq" id="WP_162413552.1">
    <property type="nucleotide sequence ID" value="NZ_JAHQXE010000003.1"/>
</dbReference>
<comment type="caution">
    <text evidence="1">The sequence shown here is derived from an EMBL/GenBank/DDBJ whole genome shotgun (WGS) entry which is preliminary data.</text>
</comment>
<accession>A0AA41G111</accession>
<keyword evidence="2" id="KW-1185">Reference proteome</keyword>